<dbReference type="EMBL" id="REGN01000439">
    <property type="protein sequence ID" value="RNA41885.1"/>
    <property type="molecule type" value="Genomic_DNA"/>
</dbReference>
<proteinExistence type="predicted"/>
<keyword evidence="1" id="KW-0175">Coiled coil</keyword>
<sequence>MAFLLGDASCIDTLRSDLSDIQQTIDEIIVRSGPIKCYSWKSPDKLASELSIDELLERYCHGDDEVDNQIAHYSLLELIIDRLLLLIYLSTNFAEQTLSHEPTASSSKINRLSAGLSIKKYWNKYTSLCSSYRQLGNQIKSNGVKKNSQEIRKSKESIKSVQIEKQPKQSSSARSIADEVSNKSVQTNETAFVPCESCAKVQTNLKQNADQIINICHYQNIQSQVGKYRASLMANQLVGGWLSGADLERWLAEQDKDFSKISKQIEFLSKNNELLKSKLNDNEEIIKKLNQTEKEIKKELKEEKDTREIIVKQYEKKISDTKSEMQKKVSNHEAEIKSLKIAVSNLEEKNQNLKNLYDNNEKIVVELTETNKILTTEVNTSTENRLKIVKLEEEKLSLNKEIDLLKRELSDKTSELKTESSKLEELTGSEQSLRLKLESMTEFLDKTSAERDSLKKKVDYFDEEKHQLIDSLKSKENTIQNLKYENEILQSSLEKLKQEVKKLRDNETMLIRYPDLYGPLEQLNDDELNVVEDMQNQIRTNKHRIGLLEKLNDKLGNSINKLNQTLANNECDNVGSSLEDKNYFMKPTESSSRSQSVLESPKEEKYSYARPVPFYKLENEFENDTKEEIATEQYHETILNSSKKYWHQEESVKAKIENESDEEFDFLKDKRQSDQNYLEKLNQISRGTELKVENSDFSLVGKNSRRGSKDSNPYLFCPSTSSMTSHSRLSQHSNRSKIKTPPIPPPDKNMEVVVGKGRRINSANSARSNSSTNKNSNKKLDSSRSRPPASGRKTGTGEKTTYKCDICDKSYEDIKNLDIHKLYCTN</sequence>
<accession>A0A3M7T1R4</accession>
<protein>
    <submittedName>
        <fullName evidence="3">Coiled-coil domain-containing protein</fullName>
    </submittedName>
</protein>
<feature type="coiled-coil region" evidence="1">
    <location>
        <begin position="465"/>
        <end position="513"/>
    </location>
</feature>
<feature type="region of interest" description="Disordered" evidence="2">
    <location>
        <begin position="143"/>
        <end position="181"/>
    </location>
</feature>
<name>A0A3M7T1R4_BRAPC</name>
<feature type="compositionally biased region" description="Basic and acidic residues" evidence="2">
    <location>
        <begin position="147"/>
        <end position="158"/>
    </location>
</feature>
<feature type="compositionally biased region" description="Low complexity" evidence="2">
    <location>
        <begin position="760"/>
        <end position="775"/>
    </location>
</feature>
<evidence type="ECO:0000313" key="4">
    <source>
        <dbReference type="Proteomes" id="UP000276133"/>
    </source>
</evidence>
<dbReference type="PANTHER" id="PTHR43696:SF9">
    <property type="entry name" value="COILED-COIL DOMAIN-CONTAINING PROTEIN 157"/>
    <property type="match status" value="1"/>
</dbReference>
<dbReference type="PANTHER" id="PTHR43696">
    <property type="entry name" value="COILED-COIL DOMAIN-CONTAINING PROTEIN 157"/>
    <property type="match status" value="1"/>
</dbReference>
<evidence type="ECO:0000313" key="3">
    <source>
        <dbReference type="EMBL" id="RNA41885.1"/>
    </source>
</evidence>
<dbReference type="STRING" id="10195.A0A3M7T1R4"/>
<feature type="compositionally biased region" description="Low complexity" evidence="2">
    <location>
        <begin position="719"/>
        <end position="733"/>
    </location>
</feature>
<evidence type="ECO:0000256" key="2">
    <source>
        <dbReference type="SAM" id="MobiDB-lite"/>
    </source>
</evidence>
<dbReference type="AlphaFoldDB" id="A0A3M7T1R4"/>
<evidence type="ECO:0000256" key="1">
    <source>
        <dbReference type="SAM" id="Coils"/>
    </source>
</evidence>
<feature type="region of interest" description="Disordered" evidence="2">
    <location>
        <begin position="694"/>
        <end position="800"/>
    </location>
</feature>
<dbReference type="Proteomes" id="UP000276133">
    <property type="component" value="Unassembled WGS sequence"/>
</dbReference>
<dbReference type="OrthoDB" id="10051906at2759"/>
<feature type="coiled-coil region" evidence="1">
    <location>
        <begin position="265"/>
        <end position="426"/>
    </location>
</feature>
<dbReference type="InterPro" id="IPR029681">
    <property type="entry name" value="CCDC157"/>
</dbReference>
<comment type="caution">
    <text evidence="3">The sequence shown here is derived from an EMBL/GenBank/DDBJ whole genome shotgun (WGS) entry which is preliminary data.</text>
</comment>
<organism evidence="3 4">
    <name type="scientific">Brachionus plicatilis</name>
    <name type="common">Marine rotifer</name>
    <name type="synonym">Brachionus muelleri</name>
    <dbReference type="NCBI Taxonomy" id="10195"/>
    <lineage>
        <taxon>Eukaryota</taxon>
        <taxon>Metazoa</taxon>
        <taxon>Spiralia</taxon>
        <taxon>Gnathifera</taxon>
        <taxon>Rotifera</taxon>
        <taxon>Eurotatoria</taxon>
        <taxon>Monogononta</taxon>
        <taxon>Pseudotrocha</taxon>
        <taxon>Ploima</taxon>
        <taxon>Brachionidae</taxon>
        <taxon>Brachionus</taxon>
    </lineage>
</organism>
<keyword evidence="4" id="KW-1185">Reference proteome</keyword>
<reference evidence="3 4" key="1">
    <citation type="journal article" date="2018" name="Sci. Rep.">
        <title>Genomic signatures of local adaptation to the degree of environmental predictability in rotifers.</title>
        <authorList>
            <person name="Franch-Gras L."/>
            <person name="Hahn C."/>
            <person name="Garcia-Roger E.M."/>
            <person name="Carmona M.J."/>
            <person name="Serra M."/>
            <person name="Gomez A."/>
        </authorList>
    </citation>
    <scope>NUCLEOTIDE SEQUENCE [LARGE SCALE GENOMIC DNA]</scope>
    <source>
        <strain evidence="3">HYR1</strain>
    </source>
</reference>
<gene>
    <name evidence="3" type="ORF">BpHYR1_032003</name>
</gene>